<reference evidence="2" key="1">
    <citation type="journal article" date="2022" name="Mol. Ecol. Resour.">
        <title>The genomes of chicory, endive, great burdock and yacon provide insights into Asteraceae palaeo-polyploidization history and plant inulin production.</title>
        <authorList>
            <person name="Fan W."/>
            <person name="Wang S."/>
            <person name="Wang H."/>
            <person name="Wang A."/>
            <person name="Jiang F."/>
            <person name="Liu H."/>
            <person name="Zhao H."/>
            <person name="Xu D."/>
            <person name="Zhang Y."/>
        </authorList>
    </citation>
    <scope>NUCLEOTIDE SEQUENCE [LARGE SCALE GENOMIC DNA]</scope>
    <source>
        <strain evidence="2">cv. Yunnan</strain>
    </source>
</reference>
<organism evidence="1 2">
    <name type="scientific">Smallanthus sonchifolius</name>
    <dbReference type="NCBI Taxonomy" id="185202"/>
    <lineage>
        <taxon>Eukaryota</taxon>
        <taxon>Viridiplantae</taxon>
        <taxon>Streptophyta</taxon>
        <taxon>Embryophyta</taxon>
        <taxon>Tracheophyta</taxon>
        <taxon>Spermatophyta</taxon>
        <taxon>Magnoliopsida</taxon>
        <taxon>eudicotyledons</taxon>
        <taxon>Gunneridae</taxon>
        <taxon>Pentapetalae</taxon>
        <taxon>asterids</taxon>
        <taxon>campanulids</taxon>
        <taxon>Asterales</taxon>
        <taxon>Asteraceae</taxon>
        <taxon>Asteroideae</taxon>
        <taxon>Heliantheae alliance</taxon>
        <taxon>Millerieae</taxon>
        <taxon>Smallanthus</taxon>
    </lineage>
</organism>
<protein>
    <submittedName>
        <fullName evidence="1">Uncharacterized protein</fullName>
    </submittedName>
</protein>
<sequence length="519" mass="59169">METFPIFPSWLLTTTLVFFMFYMFLYTLRSKRSSMAATKLPPSPPKLPIIGNLHKLLGKPRHQALWQLSKQYGPIMQFHIGSKPFVVISSPFMAKQIMKTHDHIFCSRPFSTATKRLTYDYLDIAFSPQSDHRREMRKILMSEFLGPKRGRLFNQVLVTEVETMVRALALHPSNVAVNLNTLFLAMVKGVVCKVAFGNNYRQQPINGPSWEVVVDEAQEMLGGSIGDFFPWVGQFIDQISGWSRKMENCFTNLDAYIETVIDDHMNQTVEEVGGDEKDFVHSLLELSCKDNSSGYRLTKEDIKALIMDVLTGGVDTTVVTLVWTMSEITRNVRVMQKLQTEIRNHIGTKQKVDVTDITKMTYLKMVVKETLRIHPPAPLLIPHECMRHCQVGGYDVFPGTSALINAWGIARDPTVWGDNAAEFYPERFEKFEVDFEMVPFGGGRRSCPAMNTAPTTVEFVIANLVYWFDWEVPNGLKNEDLDIQDEGSLILRKKVPLCLVPTKYNREESVCCKNEKLVV</sequence>
<accession>A0ACB9AAB6</accession>
<gene>
    <name evidence="1" type="ORF">L1987_75606</name>
</gene>
<proteinExistence type="predicted"/>
<comment type="caution">
    <text evidence="1">The sequence shown here is derived from an EMBL/GenBank/DDBJ whole genome shotgun (WGS) entry which is preliminary data.</text>
</comment>
<evidence type="ECO:0000313" key="1">
    <source>
        <dbReference type="EMBL" id="KAI3705370.1"/>
    </source>
</evidence>
<dbReference type="EMBL" id="CM042042">
    <property type="protein sequence ID" value="KAI3705370.1"/>
    <property type="molecule type" value="Genomic_DNA"/>
</dbReference>
<evidence type="ECO:0000313" key="2">
    <source>
        <dbReference type="Proteomes" id="UP001056120"/>
    </source>
</evidence>
<reference evidence="1 2" key="2">
    <citation type="journal article" date="2022" name="Mol. Ecol. Resour.">
        <title>The genomes of chicory, endive, great burdock and yacon provide insights into Asteraceae paleo-polyploidization history and plant inulin production.</title>
        <authorList>
            <person name="Fan W."/>
            <person name="Wang S."/>
            <person name="Wang H."/>
            <person name="Wang A."/>
            <person name="Jiang F."/>
            <person name="Liu H."/>
            <person name="Zhao H."/>
            <person name="Xu D."/>
            <person name="Zhang Y."/>
        </authorList>
    </citation>
    <scope>NUCLEOTIDE SEQUENCE [LARGE SCALE GENOMIC DNA]</scope>
    <source>
        <strain evidence="2">cv. Yunnan</strain>
        <tissue evidence="1">Leaves</tissue>
    </source>
</reference>
<keyword evidence="2" id="KW-1185">Reference proteome</keyword>
<name>A0ACB9AAB6_9ASTR</name>
<dbReference type="Proteomes" id="UP001056120">
    <property type="component" value="Linkage Group LG25"/>
</dbReference>